<reference evidence="1" key="1">
    <citation type="submission" date="2023-04" db="EMBL/GenBank/DDBJ databases">
        <title>A chromosome-level genome assembly of the parasitoid wasp Eretmocerus hayati.</title>
        <authorList>
            <person name="Zhong Y."/>
            <person name="Liu S."/>
            <person name="Liu Y."/>
        </authorList>
    </citation>
    <scope>NUCLEOTIDE SEQUENCE</scope>
    <source>
        <strain evidence="1">ZJU_SS_LIU_2023</strain>
    </source>
</reference>
<accession>A0ACC2N9Q5</accession>
<proteinExistence type="predicted"/>
<organism evidence="1 2">
    <name type="scientific">Eretmocerus hayati</name>
    <dbReference type="NCBI Taxonomy" id="131215"/>
    <lineage>
        <taxon>Eukaryota</taxon>
        <taxon>Metazoa</taxon>
        <taxon>Ecdysozoa</taxon>
        <taxon>Arthropoda</taxon>
        <taxon>Hexapoda</taxon>
        <taxon>Insecta</taxon>
        <taxon>Pterygota</taxon>
        <taxon>Neoptera</taxon>
        <taxon>Endopterygota</taxon>
        <taxon>Hymenoptera</taxon>
        <taxon>Apocrita</taxon>
        <taxon>Proctotrupomorpha</taxon>
        <taxon>Chalcidoidea</taxon>
        <taxon>Aphelinidae</taxon>
        <taxon>Aphelininae</taxon>
        <taxon>Eretmocerus</taxon>
    </lineage>
</organism>
<keyword evidence="2" id="KW-1185">Reference proteome</keyword>
<evidence type="ECO:0000313" key="1">
    <source>
        <dbReference type="EMBL" id="KAJ8667648.1"/>
    </source>
</evidence>
<dbReference type="EMBL" id="CM056744">
    <property type="protein sequence ID" value="KAJ8667648.1"/>
    <property type="molecule type" value="Genomic_DNA"/>
</dbReference>
<comment type="caution">
    <text evidence="1">The sequence shown here is derived from an EMBL/GenBank/DDBJ whole genome shotgun (WGS) entry which is preliminary data.</text>
</comment>
<gene>
    <name evidence="1" type="ORF">QAD02_009311</name>
</gene>
<dbReference type="Proteomes" id="UP001239111">
    <property type="component" value="Chromosome 4"/>
</dbReference>
<name>A0ACC2N9Q5_9HYME</name>
<evidence type="ECO:0000313" key="2">
    <source>
        <dbReference type="Proteomes" id="UP001239111"/>
    </source>
</evidence>
<protein>
    <submittedName>
        <fullName evidence="1">Uncharacterized protein</fullName>
    </submittedName>
</protein>
<sequence>MELSDSERNKRLNIDADKCVLFRRVLRDENNQEYLDDGLEIGYASFLGREDADERRITSGIGMGTYFEIGWPRGVRVSSSPREMKPLLQEAVFESVTIRIYKYGAWLGLKKAKKNFRDCGSFSPTREQRAQLKRKKASNSFVSGTDLDGILEEQQQNQPPKKKSKRNPTSEPVVVTEQDRELAAIILDEDQESLGSKECEDGGLPEAVDADGGFSEFEHQIRSAPRQGRGSDDELSEAEGAAGGGSFRSSAASSSLPSTLDDDLIERLTSRNEKLSRKLTRRENKIVKLERALDEANAKLAAAAAERSRSSPPAGAPRVSPQGRRDGGRSTAEPPKRAMNRTRGKAYPLSTNGYELPPYCINNERLGDPESFGKWIMPILFTDQQLKTCSLYGRQMASNSVNVKPALPEDIVNAALNENWRRFSRVAHFERRFGDGARDALPKSRKRSHNES</sequence>